<organism evidence="6 7">
    <name type="scientific">Pleurostoma richardsiae</name>
    <dbReference type="NCBI Taxonomy" id="41990"/>
    <lineage>
        <taxon>Eukaryota</taxon>
        <taxon>Fungi</taxon>
        <taxon>Dikarya</taxon>
        <taxon>Ascomycota</taxon>
        <taxon>Pezizomycotina</taxon>
        <taxon>Sordariomycetes</taxon>
        <taxon>Sordariomycetidae</taxon>
        <taxon>Calosphaeriales</taxon>
        <taxon>Pleurostomataceae</taxon>
        <taxon>Pleurostoma</taxon>
    </lineage>
</organism>
<keyword evidence="3 5" id="KW-1133">Transmembrane helix</keyword>
<protein>
    <submittedName>
        <fullName evidence="6">Uncharacterized protein</fullName>
    </submittedName>
</protein>
<dbReference type="Proteomes" id="UP001174694">
    <property type="component" value="Unassembled WGS sequence"/>
</dbReference>
<accession>A0AA38VEG4</accession>
<feature type="transmembrane region" description="Helical" evidence="5">
    <location>
        <begin position="218"/>
        <end position="237"/>
    </location>
</feature>
<dbReference type="PANTHER" id="PTHR47685">
    <property type="entry name" value="MAGNESIUM TRANSPORT PROTEIN CORA"/>
    <property type="match status" value="1"/>
</dbReference>
<proteinExistence type="predicted"/>
<comment type="caution">
    <text evidence="6">The sequence shown here is derived from an EMBL/GenBank/DDBJ whole genome shotgun (WGS) entry which is preliminary data.</text>
</comment>
<evidence type="ECO:0000256" key="4">
    <source>
        <dbReference type="ARBA" id="ARBA00023136"/>
    </source>
</evidence>
<gene>
    <name evidence="6" type="ORF">NKR23_g6071</name>
</gene>
<evidence type="ECO:0000256" key="1">
    <source>
        <dbReference type="ARBA" id="ARBA00004141"/>
    </source>
</evidence>
<keyword evidence="4 5" id="KW-0472">Membrane</keyword>
<evidence type="ECO:0000256" key="3">
    <source>
        <dbReference type="ARBA" id="ARBA00022989"/>
    </source>
</evidence>
<dbReference type="EMBL" id="JANBVO010000017">
    <property type="protein sequence ID" value="KAJ9144165.1"/>
    <property type="molecule type" value="Genomic_DNA"/>
</dbReference>
<feature type="transmembrane region" description="Helical" evidence="5">
    <location>
        <begin position="183"/>
        <end position="203"/>
    </location>
</feature>
<comment type="subcellular location">
    <subcellularLocation>
        <location evidence="1">Membrane</location>
        <topology evidence="1">Multi-pass membrane protein</topology>
    </subcellularLocation>
</comment>
<keyword evidence="2 5" id="KW-0812">Transmembrane</keyword>
<dbReference type="Gene3D" id="1.20.58.340">
    <property type="entry name" value="Magnesium transport protein CorA, transmembrane region"/>
    <property type="match status" value="1"/>
</dbReference>
<evidence type="ECO:0000256" key="2">
    <source>
        <dbReference type="ARBA" id="ARBA00022692"/>
    </source>
</evidence>
<dbReference type="GO" id="GO:0046873">
    <property type="term" value="F:metal ion transmembrane transporter activity"/>
    <property type="evidence" value="ECO:0007669"/>
    <property type="project" value="InterPro"/>
</dbReference>
<dbReference type="Pfam" id="PF01544">
    <property type="entry name" value="CorA"/>
    <property type="match status" value="1"/>
</dbReference>
<dbReference type="SUPFAM" id="SSF144083">
    <property type="entry name" value="Magnesium transport protein CorA, transmembrane region"/>
    <property type="match status" value="1"/>
</dbReference>
<evidence type="ECO:0000256" key="5">
    <source>
        <dbReference type="SAM" id="Phobius"/>
    </source>
</evidence>
<sequence length="238" mass="26693">MVDQLWMWIIGEDTLVTCFPGHLGAEIDRDASDAYIRIRTRLKCSNLESVFELVLVVLEETLMGLWDRSTAKGKPDVMMIFRQAVGNLADRQEGELQSEINDIIQELEIMIAITSDQLKVLAQFKGKVEQKSELEGLKTAAQSTSQRITDLLAFKQQQAISVQARQTVQQGEEAVRQARSLPIFTFVTILFLPLSFVSSVFGMNNAQFGANWSLGDQFILMFPISFGIIIMTGYLGFS</sequence>
<dbReference type="InterPro" id="IPR050829">
    <property type="entry name" value="CorA_MIT"/>
</dbReference>
<dbReference type="InterPro" id="IPR045863">
    <property type="entry name" value="CorA_TM1_TM2"/>
</dbReference>
<dbReference type="InterPro" id="IPR002523">
    <property type="entry name" value="MgTranspt_CorA/ZnTranspt_ZntB"/>
</dbReference>
<evidence type="ECO:0000313" key="7">
    <source>
        <dbReference type="Proteomes" id="UP001174694"/>
    </source>
</evidence>
<keyword evidence="7" id="KW-1185">Reference proteome</keyword>
<name>A0AA38VEG4_9PEZI</name>
<dbReference type="PANTHER" id="PTHR47685:SF1">
    <property type="entry name" value="MAGNESIUM TRANSPORT PROTEIN CORA"/>
    <property type="match status" value="1"/>
</dbReference>
<reference evidence="6" key="1">
    <citation type="submission" date="2022-07" db="EMBL/GenBank/DDBJ databases">
        <title>Fungi with potential for degradation of polypropylene.</title>
        <authorList>
            <person name="Gostincar C."/>
        </authorList>
    </citation>
    <scope>NUCLEOTIDE SEQUENCE</scope>
    <source>
        <strain evidence="6">EXF-13308</strain>
    </source>
</reference>
<evidence type="ECO:0000313" key="6">
    <source>
        <dbReference type="EMBL" id="KAJ9144165.1"/>
    </source>
</evidence>
<dbReference type="GO" id="GO:0016020">
    <property type="term" value="C:membrane"/>
    <property type="evidence" value="ECO:0007669"/>
    <property type="project" value="UniProtKB-SubCell"/>
</dbReference>
<dbReference type="AlphaFoldDB" id="A0AA38VEG4"/>